<protein>
    <submittedName>
        <fullName evidence="1">Oxidoreductase</fullName>
    </submittedName>
</protein>
<dbReference type="EMBL" id="CP029462">
    <property type="protein sequence ID" value="AXL21070.1"/>
    <property type="molecule type" value="Genomic_DNA"/>
</dbReference>
<dbReference type="OrthoDB" id="1624765at2"/>
<accession>A0A346AYX7</accession>
<dbReference type="InterPro" id="IPR010181">
    <property type="entry name" value="CGCAxxGCC_motif"/>
</dbReference>
<dbReference type="InterPro" id="IPR036280">
    <property type="entry name" value="Multihaem_cyt_sf"/>
</dbReference>
<dbReference type="SUPFAM" id="SSF48695">
    <property type="entry name" value="Multiheme cytochromes"/>
    <property type="match status" value="1"/>
</dbReference>
<dbReference type="KEGG" id="meg:DKB62_05525"/>
<dbReference type="AlphaFoldDB" id="A0A346AYX7"/>
<name>A0A346AYX7_9FIRM</name>
<proteinExistence type="predicted"/>
<sequence>MESIQDVVKKYQQGGNNCSETVLKACNEYYGLNLSDDVFRMVSVMGGGVGGSGCLCGALNGACHILGLLVGRNTPEEKTKAEIYAPVKEFYQLWMGKFHASCCRVLKSPANGGPVSCPELMVGTAELLAAFIEEKGLLKK</sequence>
<dbReference type="Pfam" id="PF09719">
    <property type="entry name" value="C_GCAxxG_C_C"/>
    <property type="match status" value="1"/>
</dbReference>
<dbReference type="Proteomes" id="UP000254337">
    <property type="component" value="Chromosome"/>
</dbReference>
<dbReference type="NCBIfam" id="TIGR01909">
    <property type="entry name" value="C_GCAxxG_C_C"/>
    <property type="match status" value="1"/>
</dbReference>
<dbReference type="RefSeq" id="WP_087477628.1">
    <property type="nucleotide sequence ID" value="NZ_CALYAU010000021.1"/>
</dbReference>
<reference evidence="1 2" key="1">
    <citation type="submission" date="2018-05" db="EMBL/GenBank/DDBJ databases">
        <title>Complete genome sequence of Megasphaera sp. AJH120T, isolated from the ceca of a chicken.</title>
        <authorList>
            <person name="Maki J."/>
            <person name="Looft T."/>
        </authorList>
    </citation>
    <scope>NUCLEOTIDE SEQUENCE [LARGE SCALE GENOMIC DNA]</scope>
    <source>
        <strain evidence="1 2">AJH120</strain>
    </source>
</reference>
<keyword evidence="2" id="KW-1185">Reference proteome</keyword>
<evidence type="ECO:0000313" key="2">
    <source>
        <dbReference type="Proteomes" id="UP000254337"/>
    </source>
</evidence>
<gene>
    <name evidence="1" type="ORF">DKB62_05525</name>
</gene>
<organism evidence="1 2">
    <name type="scientific">Megasphaera stantonii</name>
    <dbReference type="NCBI Taxonomy" id="2144175"/>
    <lineage>
        <taxon>Bacteria</taxon>
        <taxon>Bacillati</taxon>
        <taxon>Bacillota</taxon>
        <taxon>Negativicutes</taxon>
        <taxon>Veillonellales</taxon>
        <taxon>Veillonellaceae</taxon>
        <taxon>Megasphaera</taxon>
    </lineage>
</organism>
<evidence type="ECO:0000313" key="1">
    <source>
        <dbReference type="EMBL" id="AXL21070.1"/>
    </source>
</evidence>